<dbReference type="InterPro" id="IPR011777">
    <property type="entry name" value="Geranylgeranyl_Rdtase_fam"/>
</dbReference>
<dbReference type="InterPro" id="IPR002938">
    <property type="entry name" value="FAD-bd"/>
</dbReference>
<dbReference type="InterPro" id="IPR036188">
    <property type="entry name" value="FAD/NAD-bd_sf"/>
</dbReference>
<proteinExistence type="predicted"/>
<dbReference type="Gene3D" id="3.50.50.60">
    <property type="entry name" value="FAD/NAD(P)-binding domain"/>
    <property type="match status" value="1"/>
</dbReference>
<reference evidence="2" key="1">
    <citation type="submission" date="2022-06" db="EMBL/GenBank/DDBJ databases">
        <title>Genome sequence of Phormidium yuhuli AB48 isolated from an industrial photobioreactor environment.</title>
        <authorList>
            <person name="Qiu Y."/>
            <person name="Noonan A.J.C."/>
            <person name="Dofher K."/>
            <person name="Koch M."/>
            <person name="Kieft B."/>
            <person name="Lin X."/>
            <person name="Ziels R.M."/>
            <person name="Hallam S.J."/>
        </authorList>
    </citation>
    <scope>NUCLEOTIDE SEQUENCE</scope>
    <source>
        <strain evidence="2">AB48</strain>
    </source>
</reference>
<dbReference type="Proteomes" id="UP001056708">
    <property type="component" value="Chromosome"/>
</dbReference>
<dbReference type="EMBL" id="CP098611">
    <property type="protein sequence ID" value="USR89272.1"/>
    <property type="molecule type" value="Genomic_DNA"/>
</dbReference>
<dbReference type="Pfam" id="PF01494">
    <property type="entry name" value="FAD_binding_3"/>
    <property type="match status" value="1"/>
</dbReference>
<keyword evidence="3" id="KW-1185">Reference proteome</keyword>
<accession>A0ABY5AK89</accession>
<evidence type="ECO:0000313" key="3">
    <source>
        <dbReference type="Proteomes" id="UP001056708"/>
    </source>
</evidence>
<dbReference type="InterPro" id="IPR050407">
    <property type="entry name" value="Geranylgeranyl_reductase"/>
</dbReference>
<sequence length="408" mass="44662">MSLNYDLIVCGGGPSGATAALKAAQAGLRVALIEKQRLPRHKPCGGGMPLRVGQWLPGGIPEGVVETSVRHLYHTWKFQEGYLGAVSRHSSSGEAQGSSLDLWMVQRPQFDNALVRQAAAVGVTVHDGLVVRSLQVDDHGVTVQASELGTSRETTWKGRSRHVIGADGANGIVAKAVNLRSRRRLAFALETELPHDWNDSRHPYLRPDIAHLDYGAVSRGYGWIFPKGDSLNIGAGVFYPSRAQQGNLRRLRQDLEQVIQEYCSQFHLNPQGHRLYAHPLPLWQGREPRQTPKGHVLLVGDAAGLVNPFFGDGILHGIKSGVIAAEAIASGQAHHYSRHLHQEVALNFNGARLLAGFFYRFPHWCFTRIIHRPQATEVAARLLAGDLTYAQVSGPLAAYIGRMIIRGA</sequence>
<dbReference type="RefSeq" id="WP_252659352.1">
    <property type="nucleotide sequence ID" value="NZ_CP098611.1"/>
</dbReference>
<gene>
    <name evidence="2" type="ORF">NEA10_10225</name>
</gene>
<dbReference type="PANTHER" id="PTHR42685">
    <property type="entry name" value="GERANYLGERANYL DIPHOSPHATE REDUCTASE"/>
    <property type="match status" value="1"/>
</dbReference>
<organism evidence="2 3">
    <name type="scientific">Phormidium yuhuli AB48</name>
    <dbReference type="NCBI Taxonomy" id="2940671"/>
    <lineage>
        <taxon>Bacteria</taxon>
        <taxon>Bacillati</taxon>
        <taxon>Cyanobacteriota</taxon>
        <taxon>Cyanophyceae</taxon>
        <taxon>Oscillatoriophycideae</taxon>
        <taxon>Oscillatoriales</taxon>
        <taxon>Oscillatoriaceae</taxon>
        <taxon>Phormidium</taxon>
        <taxon>Phormidium yuhuli</taxon>
    </lineage>
</organism>
<evidence type="ECO:0000313" key="2">
    <source>
        <dbReference type="EMBL" id="USR89272.1"/>
    </source>
</evidence>
<feature type="domain" description="FAD-binding" evidence="1">
    <location>
        <begin position="6"/>
        <end position="329"/>
    </location>
</feature>
<name>A0ABY5AK89_9CYAN</name>
<protein>
    <submittedName>
        <fullName evidence="2">Geranylgeranyl reductase family protein</fullName>
    </submittedName>
</protein>
<evidence type="ECO:0000259" key="1">
    <source>
        <dbReference type="Pfam" id="PF01494"/>
    </source>
</evidence>
<dbReference type="PRINTS" id="PR00420">
    <property type="entry name" value="RNGMNOXGNASE"/>
</dbReference>
<dbReference type="SUPFAM" id="SSF51905">
    <property type="entry name" value="FAD/NAD(P)-binding domain"/>
    <property type="match status" value="1"/>
</dbReference>
<dbReference type="NCBIfam" id="TIGR02032">
    <property type="entry name" value="GG-red-SF"/>
    <property type="match status" value="1"/>
</dbReference>
<dbReference type="PANTHER" id="PTHR42685:SF22">
    <property type="entry name" value="CONDITIONED MEDIUM FACTOR RECEPTOR 1"/>
    <property type="match status" value="1"/>
</dbReference>